<evidence type="ECO:0000313" key="3">
    <source>
        <dbReference type="Proteomes" id="UP000239735"/>
    </source>
</evidence>
<dbReference type="AlphaFoldDB" id="A0A2N9M675"/>
<proteinExistence type="predicted"/>
<dbReference type="Proteomes" id="UP000239735">
    <property type="component" value="Unassembled WGS sequence"/>
</dbReference>
<evidence type="ECO:0000256" key="1">
    <source>
        <dbReference type="SAM" id="MobiDB-lite"/>
    </source>
</evidence>
<gene>
    <name evidence="2" type="ORF">SBA5_820002</name>
</gene>
<evidence type="ECO:0000313" key="2">
    <source>
        <dbReference type="EMBL" id="SPE30983.1"/>
    </source>
</evidence>
<dbReference type="EMBL" id="OKRB01000144">
    <property type="protein sequence ID" value="SPE30983.1"/>
    <property type="molecule type" value="Genomic_DNA"/>
</dbReference>
<reference evidence="3" key="1">
    <citation type="submission" date="2018-02" db="EMBL/GenBank/DDBJ databases">
        <authorList>
            <person name="Hausmann B."/>
        </authorList>
    </citation>
    <scope>NUCLEOTIDE SEQUENCE [LARGE SCALE GENOMIC DNA]</scope>
    <source>
        <strain evidence="3">Peat soil MAG SbA5</strain>
    </source>
</reference>
<organism evidence="2 3">
    <name type="scientific">Candidatus Sulfuritelmatomonas gaucii</name>
    <dbReference type="NCBI Taxonomy" id="2043161"/>
    <lineage>
        <taxon>Bacteria</taxon>
        <taxon>Pseudomonadati</taxon>
        <taxon>Acidobacteriota</taxon>
        <taxon>Terriglobia</taxon>
        <taxon>Terriglobales</taxon>
        <taxon>Acidobacteriaceae</taxon>
        <taxon>Candidatus Sulfuritelmatomonas</taxon>
    </lineage>
</organism>
<feature type="region of interest" description="Disordered" evidence="1">
    <location>
        <begin position="1"/>
        <end position="28"/>
    </location>
</feature>
<accession>A0A2N9M675</accession>
<feature type="compositionally biased region" description="Basic and acidic residues" evidence="1">
    <location>
        <begin position="10"/>
        <end position="19"/>
    </location>
</feature>
<sequence length="28" mass="3032">MSGDLGLGTKDAENHEMTRKNLKMGRAA</sequence>
<protein>
    <submittedName>
        <fullName evidence="2">Uncharacterized protein</fullName>
    </submittedName>
</protein>
<name>A0A2N9M675_9BACT</name>